<keyword evidence="2" id="KW-0677">Repeat</keyword>
<sequence length="1503" mass="166467">MFVLSVISVCSVLIIAHTATFSPVLSDDRGVPFAFTSDLYDAVLIGTNQPDEYVIPLVPHMGVPEPFGGNPSGTVEFIVEDSDAFTSQTRKLGKFFFLQLLVSTPEKSRKRPLHEARVKAIFTSESQHGIGPIRLQNTSKVRVHVLDRNENCPFFSQLDYQFSVRDDISLYESFGKVLTTDADSGFNAQAFYYLDPADESLPFRVDPFTGKIYATRSLNKYTGTGLANGRNFVDPVDVRNYHFKIYATQRGDSSQVRCNLVSVSTVHVNIIYTNKHAPGIIVDTFSDIVLPGISGMSYARISVVDKDSPPGVEHTLRIVEPNMREKFQVVPTGKPSEWLLQVRRNLSSISLSARIVLTLEATDENVPLMNRQETVYSSLVQKFYYLVNIPIVSKSTYRLHFPKEVVVKISEAALPNCTVAILKPDVPYSMTNFSYIYTILQNGFHDLFTDLPISLTSSGAVVLKRSVDVDGNTDAQYREVNFARIVIPFTTVDRNNLLLSSASTSQLVVEILDINDNDPVVRNNGSVYEVSEDAIPGTLVLKIDAFDPDLSKTELVYALYDSRSLPFILTHEGELLVDKPLDAETMPNEFNVYVWISDSGVPLPRSVLAVFTVHILDVNEYPPQFVELSCKVWLSVTEAGSLPNMNSDFILGRYSAEDADRDKQNAVSIRLASSSLSRPCFKVDATTGELSVVCSYLGSPNSDIRLTLLATDGTRMSEVPFELTIHLISGPQNKSHFPENCQQSNIYDDLKSLRLRKNEYELKFKHHPQITPFGFNRHRPKFPSDLPTRLHIPENLPLYTTVLQFAVSDEDGADYSFAGKVVYGVEAINSVPAENFALNSSASVSRSDVQQAFLLRALNFVDNALPTNFISPPNGVELVVCAPLDREMISSYSLILHACDLGSPQLCASSQLHIFLEDLDDNPPEFSPSLPDDNTAFIPIDNHLPVSSRKHIPGVIMVPEDVPVDARIGQVTATDRDITGEVRYRLITHTNMFKITPCQLIGVLSFFTFEQIHPKSGRIRLLRGLDRETQSAYELVIEAVGQTRQKHNHPRIPSLHYLRLVRLAEANNRALLGRSALTRLLITVMDVNDNVPIFIPSGLPEDSDSHTHLLPTTTFDIDGYNLFIPEDMPEGAFLTTLTASDADDGVNGLVGYSLFGSPKDIECFHVEELTGVIRLTAGCVLSKLRGKSIRLAAWAFDHGTPQLTTNTSLTIHVIAVHLNVFPPTFQMHPALYSGWIVENQDIGSPVVDTVDKATPLKLHATDPEGAPLSFVVSGGSGMGYFYVDDHGVIRTRRVLDAESLPDEGGYWLTVYAIEGPSEFPVAVNNDLLSKAISSEFSGPMRTLAEVFIEVADENDNYPIPLSPEFNVELAENSPPDVLVATVPATDPDKNTSSLHYRISAGDPQGHFTISTESGSIRTTARPLDREAVLKETGASQLILVVSISDRDRPQKSCQVHILITLLDENDQTPKFIPLGVFDSSLLARAEVPIYHFRVYESEQGLWC</sequence>
<feature type="domain" description="Cadherin" evidence="7">
    <location>
        <begin position="1116"/>
        <end position="1225"/>
    </location>
</feature>
<feature type="domain" description="Cadherin" evidence="7">
    <location>
        <begin position="156"/>
        <end position="280"/>
    </location>
</feature>
<keyword evidence="3 5" id="KW-0106">Calcium</keyword>
<dbReference type="Proteomes" id="UP000324629">
    <property type="component" value="Unassembled WGS sequence"/>
</dbReference>
<dbReference type="InterPro" id="IPR015919">
    <property type="entry name" value="Cadherin-like_sf"/>
</dbReference>
<organism evidence="8 9">
    <name type="scientific">Paragonimus westermani</name>
    <dbReference type="NCBI Taxonomy" id="34504"/>
    <lineage>
        <taxon>Eukaryota</taxon>
        <taxon>Metazoa</taxon>
        <taxon>Spiralia</taxon>
        <taxon>Lophotrochozoa</taxon>
        <taxon>Platyhelminthes</taxon>
        <taxon>Trematoda</taxon>
        <taxon>Digenea</taxon>
        <taxon>Plagiorchiida</taxon>
        <taxon>Troglotremata</taxon>
        <taxon>Troglotrematidae</taxon>
        <taxon>Paragonimus</taxon>
    </lineage>
</organism>
<accession>A0A5J4NVT5</accession>
<dbReference type="EMBL" id="QNGE01000616">
    <property type="protein sequence ID" value="KAA3679837.1"/>
    <property type="molecule type" value="Genomic_DNA"/>
</dbReference>
<dbReference type="PANTHER" id="PTHR24027:SF423">
    <property type="entry name" value="PROTOCADHERIN-16"/>
    <property type="match status" value="1"/>
</dbReference>
<gene>
    <name evidence="8" type="ORF">DEA37_0005360</name>
</gene>
<comment type="caution">
    <text evidence="8">The sequence shown here is derived from an EMBL/GenBank/DDBJ whole genome shotgun (WGS) entry which is preliminary data.</text>
</comment>
<evidence type="ECO:0000256" key="2">
    <source>
        <dbReference type="ARBA" id="ARBA00022737"/>
    </source>
</evidence>
<reference evidence="8 9" key="1">
    <citation type="journal article" date="2019" name="Gigascience">
        <title>Whole-genome sequence of the oriental lung fluke Paragonimus westermani.</title>
        <authorList>
            <person name="Oey H."/>
            <person name="Zakrzewski M."/>
            <person name="Narain K."/>
            <person name="Devi K.R."/>
            <person name="Agatsuma T."/>
            <person name="Nawaratna S."/>
            <person name="Gobert G.N."/>
            <person name="Jones M.K."/>
            <person name="Ragan M.A."/>
            <person name="McManus D.P."/>
            <person name="Krause L."/>
        </authorList>
    </citation>
    <scope>NUCLEOTIDE SEQUENCE [LARGE SCALE GENOMIC DNA]</scope>
    <source>
        <strain evidence="8 9">IND2009</strain>
    </source>
</reference>
<evidence type="ECO:0000256" key="6">
    <source>
        <dbReference type="SAM" id="SignalP"/>
    </source>
</evidence>
<feature type="domain" description="Cadherin" evidence="7">
    <location>
        <begin position="950"/>
        <end position="1094"/>
    </location>
</feature>
<dbReference type="GO" id="GO:0045296">
    <property type="term" value="F:cadherin binding"/>
    <property type="evidence" value="ECO:0007669"/>
    <property type="project" value="TreeGrafter"/>
</dbReference>
<evidence type="ECO:0000259" key="7">
    <source>
        <dbReference type="PROSITE" id="PS50268"/>
    </source>
</evidence>
<dbReference type="GO" id="GO:0008013">
    <property type="term" value="F:beta-catenin binding"/>
    <property type="evidence" value="ECO:0007669"/>
    <property type="project" value="TreeGrafter"/>
</dbReference>
<dbReference type="PROSITE" id="PS00232">
    <property type="entry name" value="CADHERIN_1"/>
    <property type="match status" value="3"/>
</dbReference>
<comment type="subcellular location">
    <subcellularLocation>
        <location evidence="1">Membrane</location>
    </subcellularLocation>
</comment>
<dbReference type="InterPro" id="IPR039808">
    <property type="entry name" value="Cadherin"/>
</dbReference>
<dbReference type="InterPro" id="IPR002126">
    <property type="entry name" value="Cadherin-like_dom"/>
</dbReference>
<dbReference type="InterPro" id="IPR020894">
    <property type="entry name" value="Cadherin_CS"/>
</dbReference>
<dbReference type="GO" id="GO:0007156">
    <property type="term" value="P:homophilic cell adhesion via plasma membrane adhesion molecules"/>
    <property type="evidence" value="ECO:0007669"/>
    <property type="project" value="InterPro"/>
</dbReference>
<dbReference type="GO" id="GO:0005509">
    <property type="term" value="F:calcium ion binding"/>
    <property type="evidence" value="ECO:0007669"/>
    <property type="project" value="UniProtKB-UniRule"/>
</dbReference>
<feature type="domain" description="Cadherin" evidence="7">
    <location>
        <begin position="529"/>
        <end position="625"/>
    </location>
</feature>
<feature type="domain" description="Cadherin" evidence="7">
    <location>
        <begin position="401"/>
        <end position="521"/>
    </location>
</feature>
<dbReference type="Pfam" id="PF00028">
    <property type="entry name" value="Cadherin"/>
    <property type="match status" value="3"/>
</dbReference>
<dbReference type="PROSITE" id="PS50268">
    <property type="entry name" value="CADHERIN_2"/>
    <property type="match status" value="8"/>
</dbReference>
<keyword evidence="9" id="KW-1185">Reference proteome</keyword>
<evidence type="ECO:0000313" key="9">
    <source>
        <dbReference type="Proteomes" id="UP000324629"/>
    </source>
</evidence>
<feature type="signal peptide" evidence="6">
    <location>
        <begin position="1"/>
        <end position="26"/>
    </location>
</feature>
<dbReference type="Gene3D" id="2.60.40.60">
    <property type="entry name" value="Cadherins"/>
    <property type="match status" value="8"/>
</dbReference>
<feature type="chain" id="PRO_5023879984" evidence="6">
    <location>
        <begin position="27"/>
        <end position="1503"/>
    </location>
</feature>
<evidence type="ECO:0000256" key="3">
    <source>
        <dbReference type="ARBA" id="ARBA00022837"/>
    </source>
</evidence>
<dbReference type="GO" id="GO:0016477">
    <property type="term" value="P:cell migration"/>
    <property type="evidence" value="ECO:0007669"/>
    <property type="project" value="TreeGrafter"/>
</dbReference>
<feature type="domain" description="Cadherin" evidence="7">
    <location>
        <begin position="784"/>
        <end position="926"/>
    </location>
</feature>
<protein>
    <submittedName>
        <fullName evidence="8">Protocadherin Fat 1/2/3</fullName>
    </submittedName>
</protein>
<keyword evidence="4" id="KW-0472">Membrane</keyword>
<name>A0A5J4NVT5_9TREM</name>
<dbReference type="SMART" id="SM00112">
    <property type="entry name" value="CA"/>
    <property type="match status" value="7"/>
</dbReference>
<feature type="domain" description="Cadherin" evidence="7">
    <location>
        <begin position="1228"/>
        <end position="1365"/>
    </location>
</feature>
<dbReference type="SUPFAM" id="SSF49313">
    <property type="entry name" value="Cadherin-like"/>
    <property type="match status" value="8"/>
</dbReference>
<keyword evidence="6" id="KW-0732">Signal</keyword>
<dbReference type="GO" id="GO:0016342">
    <property type="term" value="C:catenin complex"/>
    <property type="evidence" value="ECO:0007669"/>
    <property type="project" value="TreeGrafter"/>
</dbReference>
<dbReference type="PRINTS" id="PR00205">
    <property type="entry name" value="CADHERIN"/>
</dbReference>
<evidence type="ECO:0000313" key="8">
    <source>
        <dbReference type="EMBL" id="KAA3679837.1"/>
    </source>
</evidence>
<evidence type="ECO:0000256" key="4">
    <source>
        <dbReference type="ARBA" id="ARBA00023136"/>
    </source>
</evidence>
<dbReference type="CDD" id="cd11304">
    <property type="entry name" value="Cadherin_repeat"/>
    <property type="match status" value="9"/>
</dbReference>
<evidence type="ECO:0000256" key="5">
    <source>
        <dbReference type="PROSITE-ProRule" id="PRU00043"/>
    </source>
</evidence>
<feature type="domain" description="Cadherin" evidence="7">
    <location>
        <begin position="1361"/>
        <end position="1471"/>
    </location>
</feature>
<evidence type="ECO:0000256" key="1">
    <source>
        <dbReference type="ARBA" id="ARBA00004370"/>
    </source>
</evidence>
<dbReference type="PANTHER" id="PTHR24027">
    <property type="entry name" value="CADHERIN-23"/>
    <property type="match status" value="1"/>
</dbReference>
<proteinExistence type="predicted"/>